<evidence type="ECO:0000259" key="1">
    <source>
        <dbReference type="Pfam" id="PF00147"/>
    </source>
</evidence>
<gene>
    <name evidence="2" type="ORF">TNCT_349331</name>
</gene>
<sequence length="89" mass="10714">MQNRKYAKITRNPWIVEKFWITETRRAASTPFGRGAEFLNTNLWRSTATWKPQEEDGQRGDFGNAQNYFDKTWKDYKDGFGNLKREFWL</sequence>
<organism evidence="2 3">
    <name type="scientific">Trichonephila clavata</name>
    <name type="common">Joro spider</name>
    <name type="synonym">Nephila clavata</name>
    <dbReference type="NCBI Taxonomy" id="2740835"/>
    <lineage>
        <taxon>Eukaryota</taxon>
        <taxon>Metazoa</taxon>
        <taxon>Ecdysozoa</taxon>
        <taxon>Arthropoda</taxon>
        <taxon>Chelicerata</taxon>
        <taxon>Arachnida</taxon>
        <taxon>Araneae</taxon>
        <taxon>Araneomorphae</taxon>
        <taxon>Entelegynae</taxon>
        <taxon>Araneoidea</taxon>
        <taxon>Nephilidae</taxon>
        <taxon>Trichonephila</taxon>
    </lineage>
</organism>
<evidence type="ECO:0000313" key="3">
    <source>
        <dbReference type="Proteomes" id="UP000887116"/>
    </source>
</evidence>
<proteinExistence type="predicted"/>
<dbReference type="InterPro" id="IPR014716">
    <property type="entry name" value="Fibrinogen_a/b/g_C_1"/>
</dbReference>
<dbReference type="EMBL" id="BMAO01004085">
    <property type="protein sequence ID" value="GFQ92271.1"/>
    <property type="molecule type" value="Genomic_DNA"/>
</dbReference>
<comment type="caution">
    <text evidence="2">The sequence shown here is derived from an EMBL/GenBank/DDBJ whole genome shotgun (WGS) entry which is preliminary data.</text>
</comment>
<feature type="domain" description="Fibrinogen C-terminal" evidence="1">
    <location>
        <begin position="65"/>
        <end position="89"/>
    </location>
</feature>
<dbReference type="Gene3D" id="3.90.215.10">
    <property type="entry name" value="Gamma Fibrinogen, chain A, domain 1"/>
    <property type="match status" value="1"/>
</dbReference>
<reference evidence="2" key="1">
    <citation type="submission" date="2020-07" db="EMBL/GenBank/DDBJ databases">
        <title>Multicomponent nature underlies the extraordinary mechanical properties of spider dragline silk.</title>
        <authorList>
            <person name="Kono N."/>
            <person name="Nakamura H."/>
            <person name="Mori M."/>
            <person name="Yoshida Y."/>
            <person name="Ohtoshi R."/>
            <person name="Malay A.D."/>
            <person name="Moran D.A.P."/>
            <person name="Tomita M."/>
            <person name="Numata K."/>
            <person name="Arakawa K."/>
        </authorList>
    </citation>
    <scope>NUCLEOTIDE SEQUENCE</scope>
</reference>
<dbReference type="InterPro" id="IPR002181">
    <property type="entry name" value="Fibrinogen_a/b/g_C_dom"/>
</dbReference>
<protein>
    <recommendedName>
        <fullName evidence="1">Fibrinogen C-terminal domain-containing protein</fullName>
    </recommendedName>
</protein>
<dbReference type="AlphaFoldDB" id="A0A8X6L1Q5"/>
<name>A0A8X6L1Q5_TRICU</name>
<dbReference type="SUPFAM" id="SSF56496">
    <property type="entry name" value="Fibrinogen C-terminal domain-like"/>
    <property type="match status" value="1"/>
</dbReference>
<dbReference type="Pfam" id="PF00147">
    <property type="entry name" value="Fibrinogen_C"/>
    <property type="match status" value="1"/>
</dbReference>
<dbReference type="OrthoDB" id="10508301at2759"/>
<keyword evidence="3" id="KW-1185">Reference proteome</keyword>
<accession>A0A8X6L1Q5</accession>
<feature type="non-terminal residue" evidence="2">
    <location>
        <position position="1"/>
    </location>
</feature>
<dbReference type="InterPro" id="IPR036056">
    <property type="entry name" value="Fibrinogen-like_C"/>
</dbReference>
<evidence type="ECO:0000313" key="2">
    <source>
        <dbReference type="EMBL" id="GFQ92271.1"/>
    </source>
</evidence>
<dbReference type="Proteomes" id="UP000887116">
    <property type="component" value="Unassembled WGS sequence"/>
</dbReference>